<gene>
    <name evidence="2" type="ORF">OS493_014219</name>
</gene>
<comment type="caution">
    <text evidence="2">The sequence shown here is derived from an EMBL/GenBank/DDBJ whole genome shotgun (WGS) entry which is preliminary data.</text>
</comment>
<feature type="region of interest" description="Disordered" evidence="1">
    <location>
        <begin position="104"/>
        <end position="132"/>
    </location>
</feature>
<organism evidence="2 3">
    <name type="scientific">Desmophyllum pertusum</name>
    <dbReference type="NCBI Taxonomy" id="174260"/>
    <lineage>
        <taxon>Eukaryota</taxon>
        <taxon>Metazoa</taxon>
        <taxon>Cnidaria</taxon>
        <taxon>Anthozoa</taxon>
        <taxon>Hexacorallia</taxon>
        <taxon>Scleractinia</taxon>
        <taxon>Caryophylliina</taxon>
        <taxon>Caryophylliidae</taxon>
        <taxon>Desmophyllum</taxon>
    </lineage>
</organism>
<sequence length="199" mass="23256">MAEGGGRPWSSRRRNRRRQQNDREGNAEEIDRDLLRVVLSDSEDYVPEDAKSTSSVACSCASDKDFQDEQRNVDPSNVKSCPNLSDLDPEIRCRSIRWLTNKVTRRKSTKECEKKSADKNRKSDRDENGPSYYARCLQEAKRVRHKAELDAINRRTRPQVQRRRPLSLFSYRPGNQDEGVQDAGRRRRFSFSWGFEEKN</sequence>
<protein>
    <submittedName>
        <fullName evidence="2">Uncharacterized protein</fullName>
    </submittedName>
</protein>
<dbReference type="Proteomes" id="UP001163046">
    <property type="component" value="Unassembled WGS sequence"/>
</dbReference>
<proteinExistence type="predicted"/>
<keyword evidence="3" id="KW-1185">Reference proteome</keyword>
<reference evidence="2" key="1">
    <citation type="submission" date="2023-01" db="EMBL/GenBank/DDBJ databases">
        <title>Genome assembly of the deep-sea coral Lophelia pertusa.</title>
        <authorList>
            <person name="Herrera S."/>
            <person name="Cordes E."/>
        </authorList>
    </citation>
    <scope>NUCLEOTIDE SEQUENCE</scope>
    <source>
        <strain evidence="2">USNM1676648</strain>
        <tissue evidence="2">Polyp</tissue>
    </source>
</reference>
<evidence type="ECO:0000313" key="3">
    <source>
        <dbReference type="Proteomes" id="UP001163046"/>
    </source>
</evidence>
<feature type="compositionally biased region" description="Basic and acidic residues" evidence="1">
    <location>
        <begin position="109"/>
        <end position="128"/>
    </location>
</feature>
<feature type="compositionally biased region" description="Basic residues" evidence="1">
    <location>
        <begin position="154"/>
        <end position="165"/>
    </location>
</feature>
<dbReference type="AlphaFoldDB" id="A0A9W9Z0Z0"/>
<name>A0A9W9Z0Z0_9CNID</name>
<accession>A0A9W9Z0Z0</accession>
<feature type="region of interest" description="Disordered" evidence="1">
    <location>
        <begin position="153"/>
        <end position="183"/>
    </location>
</feature>
<dbReference type="EMBL" id="MU826832">
    <property type="protein sequence ID" value="KAJ7373072.1"/>
    <property type="molecule type" value="Genomic_DNA"/>
</dbReference>
<evidence type="ECO:0000313" key="2">
    <source>
        <dbReference type="EMBL" id="KAJ7373072.1"/>
    </source>
</evidence>
<dbReference type="OrthoDB" id="5979828at2759"/>
<evidence type="ECO:0000256" key="1">
    <source>
        <dbReference type="SAM" id="MobiDB-lite"/>
    </source>
</evidence>
<feature type="region of interest" description="Disordered" evidence="1">
    <location>
        <begin position="1"/>
        <end position="84"/>
    </location>
</feature>
<feature type="compositionally biased region" description="Basic and acidic residues" evidence="1">
    <location>
        <begin position="62"/>
        <end position="72"/>
    </location>
</feature>
<feature type="compositionally biased region" description="Polar residues" evidence="1">
    <location>
        <begin position="73"/>
        <end position="83"/>
    </location>
</feature>